<evidence type="ECO:0000313" key="4">
    <source>
        <dbReference type="Proteomes" id="UP000036923"/>
    </source>
</evidence>
<reference evidence="4" key="2">
    <citation type="submission" date="2015-07" db="EMBL/GenBank/DDBJ databases">
        <title>Near-Complete Genome Sequence of the Cellulolytic Bacterium Bacteroides (Pseudobacteroides) cellulosolvens ATCC 35603.</title>
        <authorList>
            <person name="Dassa B."/>
            <person name="Utturkar S.M."/>
            <person name="Klingeman D.M."/>
            <person name="Hurt R.A."/>
            <person name="Keller M."/>
            <person name="Xu J."/>
            <person name="Reddy Y.H.K."/>
            <person name="Borovok I."/>
            <person name="Grinberg I.R."/>
            <person name="Lamed R."/>
            <person name="Zhivin O."/>
            <person name="Bayer E.A."/>
            <person name="Brown S.D."/>
        </authorList>
    </citation>
    <scope>NUCLEOTIDE SEQUENCE [LARGE SCALE GENOMIC DNA]</scope>
    <source>
        <strain evidence="4">DSM 2933</strain>
    </source>
</reference>
<dbReference type="EMBL" id="LGTC01000001">
    <property type="protein sequence ID" value="KNY25700.1"/>
    <property type="molecule type" value="Genomic_DNA"/>
</dbReference>
<name>A0A0L6JIK4_9FIRM</name>
<evidence type="ECO:0000256" key="1">
    <source>
        <dbReference type="SAM" id="Phobius"/>
    </source>
</evidence>
<dbReference type="EMBL" id="LGTC01000001">
    <property type="protein sequence ID" value="KNY25686.1"/>
    <property type="molecule type" value="Genomic_DNA"/>
</dbReference>
<keyword evidence="1" id="KW-0472">Membrane</keyword>
<dbReference type="eggNOG" id="ENOG502ZKJC">
    <property type="taxonomic scope" value="Bacteria"/>
</dbReference>
<reference evidence="2" key="1">
    <citation type="submission" date="2015-07" db="EMBL/GenBank/DDBJ databases">
        <title>MeaNS - Measles Nucleotide Surveillance Program.</title>
        <authorList>
            <person name="Tran T."/>
            <person name="Druce J."/>
        </authorList>
    </citation>
    <scope>NUCLEOTIDE SEQUENCE</scope>
    <source>
        <strain evidence="2">DSM 2933</strain>
    </source>
</reference>
<keyword evidence="1" id="KW-1133">Transmembrane helix</keyword>
<organism evidence="2 4">
    <name type="scientific">Pseudobacteroides cellulosolvens ATCC 35603 = DSM 2933</name>
    <dbReference type="NCBI Taxonomy" id="398512"/>
    <lineage>
        <taxon>Bacteria</taxon>
        <taxon>Bacillati</taxon>
        <taxon>Bacillota</taxon>
        <taxon>Clostridia</taxon>
        <taxon>Eubacteriales</taxon>
        <taxon>Oscillospiraceae</taxon>
        <taxon>Pseudobacteroides</taxon>
    </lineage>
</organism>
<evidence type="ECO:0000313" key="2">
    <source>
        <dbReference type="EMBL" id="KNY25686.1"/>
    </source>
</evidence>
<dbReference type="STRING" id="398512.Bccel_0946"/>
<protein>
    <submittedName>
        <fullName evidence="2">Uncharacterized protein</fullName>
    </submittedName>
</protein>
<sequence>MINMDIFGDIFGGITQKLIELVARIINLLPDSPFHTVNNADVNSFLGGLNWVLPIAQMISILEAWLIVVAVYYTYQLILRWARMIK</sequence>
<gene>
    <name evidence="2" type="ORF">Bccel_0946</name>
    <name evidence="3" type="ORF">Bccel_0960</name>
</gene>
<comment type="caution">
    <text evidence="2">The sequence shown here is derived from an EMBL/GenBank/DDBJ whole genome shotgun (WGS) entry which is preliminary data.</text>
</comment>
<dbReference type="AlphaFoldDB" id="A0A0L6JIK4"/>
<proteinExistence type="predicted"/>
<accession>A0A0L6JIK4</accession>
<keyword evidence="4" id="KW-1185">Reference proteome</keyword>
<keyword evidence="1" id="KW-0812">Transmembrane</keyword>
<evidence type="ECO:0000313" key="3">
    <source>
        <dbReference type="EMBL" id="KNY25700.1"/>
    </source>
</evidence>
<dbReference type="Proteomes" id="UP000036923">
    <property type="component" value="Unassembled WGS sequence"/>
</dbReference>
<feature type="transmembrane region" description="Helical" evidence="1">
    <location>
        <begin position="51"/>
        <end position="75"/>
    </location>
</feature>